<accession>A0ABT2RVJ6</accession>
<evidence type="ECO:0000256" key="15">
    <source>
        <dbReference type="ARBA" id="ARBA00040883"/>
    </source>
</evidence>
<comment type="caution">
    <text evidence="17">The sequence shown here is derived from an EMBL/GenBank/DDBJ whole genome shotgun (WGS) entry which is preliminary data.</text>
</comment>
<dbReference type="SUPFAM" id="SSF53067">
    <property type="entry name" value="Actin-like ATPase domain"/>
    <property type="match status" value="2"/>
</dbReference>
<evidence type="ECO:0000256" key="16">
    <source>
        <dbReference type="HAMAP-Rule" id="MF_01274"/>
    </source>
</evidence>
<evidence type="ECO:0000256" key="6">
    <source>
        <dbReference type="ARBA" id="ARBA00012102"/>
    </source>
</evidence>
<dbReference type="PANTHER" id="PTHR34265:SF1">
    <property type="entry name" value="TYPE III PANTOTHENATE KINASE"/>
    <property type="match status" value="1"/>
</dbReference>
<protein>
    <recommendedName>
        <fullName evidence="15 16">Type III pantothenate kinase</fullName>
        <ecNumber evidence="6 16">2.7.1.33</ecNumber>
    </recommendedName>
    <alternativeName>
        <fullName evidence="16">PanK-III</fullName>
    </alternativeName>
    <alternativeName>
        <fullName evidence="16">Pantothenic acid kinase</fullName>
    </alternativeName>
</protein>
<keyword evidence="18" id="KW-1185">Reference proteome</keyword>
<evidence type="ECO:0000256" key="2">
    <source>
        <dbReference type="ARBA" id="ARBA00001958"/>
    </source>
</evidence>
<comment type="subcellular location">
    <subcellularLocation>
        <location evidence="3 16">Cytoplasm</location>
    </subcellularLocation>
</comment>
<dbReference type="CDD" id="cd24015">
    <property type="entry name" value="ASKHA_NBD_PanK-III"/>
    <property type="match status" value="1"/>
</dbReference>
<dbReference type="Gene3D" id="3.30.420.40">
    <property type="match status" value="2"/>
</dbReference>
<keyword evidence="7 16" id="KW-0963">Cytoplasm</keyword>
<dbReference type="RefSeq" id="WP_158362524.1">
    <property type="nucleotide sequence ID" value="NZ_JAOQKC010000005.1"/>
</dbReference>
<keyword evidence="10 16" id="KW-0418">Kinase</keyword>
<evidence type="ECO:0000256" key="8">
    <source>
        <dbReference type="ARBA" id="ARBA00022679"/>
    </source>
</evidence>
<reference evidence="17 18" key="1">
    <citation type="journal article" date="2021" name="ISME Commun">
        <title>Automated analysis of genomic sequences facilitates high-throughput and comprehensive description of bacteria.</title>
        <authorList>
            <person name="Hitch T.C.A."/>
        </authorList>
    </citation>
    <scope>NUCLEOTIDE SEQUENCE [LARGE SCALE GENOMIC DNA]</scope>
    <source>
        <strain evidence="17 18">Sanger_04</strain>
    </source>
</reference>
<dbReference type="HAMAP" id="MF_01274">
    <property type="entry name" value="Pantothen_kinase_3"/>
    <property type="match status" value="1"/>
</dbReference>
<feature type="binding site" evidence="16">
    <location>
        <begin position="107"/>
        <end position="110"/>
    </location>
    <ligand>
        <name>substrate</name>
    </ligand>
</feature>
<keyword evidence="9 16" id="KW-0547">Nucleotide-binding</keyword>
<evidence type="ECO:0000256" key="9">
    <source>
        <dbReference type="ARBA" id="ARBA00022741"/>
    </source>
</evidence>
<evidence type="ECO:0000313" key="18">
    <source>
        <dbReference type="Proteomes" id="UP001652461"/>
    </source>
</evidence>
<keyword evidence="16" id="KW-0479">Metal-binding</keyword>
<feature type="active site" description="Proton acceptor" evidence="16">
    <location>
        <position position="109"/>
    </location>
</feature>
<evidence type="ECO:0000256" key="14">
    <source>
        <dbReference type="ARBA" id="ARBA00038036"/>
    </source>
</evidence>
<dbReference type="InterPro" id="IPR004619">
    <property type="entry name" value="Type_III_PanK"/>
</dbReference>
<comment type="cofactor">
    <cofactor evidence="16">
        <name>NH4(+)</name>
        <dbReference type="ChEBI" id="CHEBI:28938"/>
    </cofactor>
    <cofactor evidence="16">
        <name>K(+)</name>
        <dbReference type="ChEBI" id="CHEBI:29103"/>
    </cofactor>
    <text evidence="16">A monovalent cation. Ammonium or potassium.</text>
</comment>
<evidence type="ECO:0000256" key="1">
    <source>
        <dbReference type="ARBA" id="ARBA00001206"/>
    </source>
</evidence>
<evidence type="ECO:0000256" key="11">
    <source>
        <dbReference type="ARBA" id="ARBA00022840"/>
    </source>
</evidence>
<dbReference type="Pfam" id="PF03309">
    <property type="entry name" value="Pan_kinase"/>
    <property type="match status" value="1"/>
</dbReference>
<feature type="binding site" evidence="16">
    <location>
        <position position="129"/>
    </location>
    <ligand>
        <name>K(+)</name>
        <dbReference type="ChEBI" id="CHEBI:29103"/>
    </ligand>
</feature>
<comment type="caution">
    <text evidence="16">Lacks conserved residue(s) required for the propagation of feature annotation.</text>
</comment>
<keyword evidence="13 16" id="KW-0173">Coenzyme A biosynthesis</keyword>
<comment type="function">
    <text evidence="16">Catalyzes the phosphorylation of pantothenate (Pan), the first step in CoA biosynthesis.</text>
</comment>
<evidence type="ECO:0000256" key="10">
    <source>
        <dbReference type="ARBA" id="ARBA00022777"/>
    </source>
</evidence>
<feature type="binding site" evidence="16">
    <location>
        <position position="132"/>
    </location>
    <ligand>
        <name>ATP</name>
        <dbReference type="ChEBI" id="CHEBI:30616"/>
    </ligand>
</feature>
<dbReference type="InterPro" id="IPR043129">
    <property type="entry name" value="ATPase_NBD"/>
</dbReference>
<evidence type="ECO:0000256" key="7">
    <source>
        <dbReference type="ARBA" id="ARBA00022490"/>
    </source>
</evidence>
<keyword evidence="11 16" id="KW-0067">ATP-binding</keyword>
<keyword evidence="8 16" id="KW-0808">Transferase</keyword>
<feature type="binding site" evidence="16">
    <location>
        <begin position="6"/>
        <end position="13"/>
    </location>
    <ligand>
        <name>ATP</name>
        <dbReference type="ChEBI" id="CHEBI:30616"/>
    </ligand>
</feature>
<comment type="subunit">
    <text evidence="5 16">Homodimer.</text>
</comment>
<dbReference type="Proteomes" id="UP001652461">
    <property type="component" value="Unassembled WGS sequence"/>
</dbReference>
<organism evidence="17 18">
    <name type="scientific">Laedolimicola ammoniilytica</name>
    <dbReference type="NCBI Taxonomy" id="2981771"/>
    <lineage>
        <taxon>Bacteria</taxon>
        <taxon>Bacillati</taxon>
        <taxon>Bacillota</taxon>
        <taxon>Clostridia</taxon>
        <taxon>Lachnospirales</taxon>
        <taxon>Lachnospiraceae</taxon>
        <taxon>Laedolimicola</taxon>
    </lineage>
</organism>
<dbReference type="GO" id="GO:0004594">
    <property type="term" value="F:pantothenate kinase activity"/>
    <property type="evidence" value="ECO:0007669"/>
    <property type="project" value="UniProtKB-EC"/>
</dbReference>
<dbReference type="EMBL" id="JAOQKC010000005">
    <property type="protein sequence ID" value="MCU6696336.1"/>
    <property type="molecule type" value="Genomic_DNA"/>
</dbReference>
<comment type="cofactor">
    <cofactor evidence="2">
        <name>K(+)</name>
        <dbReference type="ChEBI" id="CHEBI:29103"/>
    </cofactor>
</comment>
<proteinExistence type="inferred from homology"/>
<gene>
    <name evidence="16" type="primary">coaX</name>
    <name evidence="17" type="ORF">OCV63_05415</name>
</gene>
<dbReference type="PANTHER" id="PTHR34265">
    <property type="entry name" value="TYPE III PANTOTHENATE KINASE"/>
    <property type="match status" value="1"/>
</dbReference>
<name>A0ABT2RVJ6_9FIRM</name>
<keyword evidence="12 16" id="KW-0630">Potassium</keyword>
<dbReference type="EC" id="2.7.1.33" evidence="6 16"/>
<evidence type="ECO:0000256" key="4">
    <source>
        <dbReference type="ARBA" id="ARBA00005225"/>
    </source>
</evidence>
<feature type="binding site" evidence="16">
    <location>
        <position position="184"/>
    </location>
    <ligand>
        <name>substrate</name>
    </ligand>
</feature>
<evidence type="ECO:0000256" key="13">
    <source>
        <dbReference type="ARBA" id="ARBA00022993"/>
    </source>
</evidence>
<evidence type="ECO:0000256" key="3">
    <source>
        <dbReference type="ARBA" id="ARBA00004496"/>
    </source>
</evidence>
<comment type="similarity">
    <text evidence="14 16">Belongs to the type III pantothenate kinase family.</text>
</comment>
<comment type="pathway">
    <text evidence="4 16">Cofactor biosynthesis; coenzyme A biosynthesis; CoA from (R)-pantothenate: step 1/5.</text>
</comment>
<evidence type="ECO:0000313" key="17">
    <source>
        <dbReference type="EMBL" id="MCU6696336.1"/>
    </source>
</evidence>
<dbReference type="NCBIfam" id="NF009855">
    <property type="entry name" value="PRK13321.1"/>
    <property type="match status" value="1"/>
</dbReference>
<sequence length="259" mass="27700">MILTIDIGNTNIVMGCFHKDQLLFLERFSTEQDSTSLEYATIIREMLDLHEITPAQIRGGIISSVVPSVTNTVREAAEKFTGARMLVVGPGIKTGIKLAVDDPAQQGSDLIVGAVAGVHSYPVPQIIIDMGTATTVSVINRDKAYIGKMILPGVAVSLNALSGKAAQLPYISLEKPKKLIGSNTVDSMKSGILYGNAGAMDGLIDRINEELGEECTMVATGGLAGVITPLCRHEIILDEDLLLKGLLILYYKNCGNEKE</sequence>
<evidence type="ECO:0000256" key="5">
    <source>
        <dbReference type="ARBA" id="ARBA00011738"/>
    </source>
</evidence>
<evidence type="ECO:0000256" key="12">
    <source>
        <dbReference type="ARBA" id="ARBA00022958"/>
    </source>
</evidence>
<comment type="catalytic activity">
    <reaction evidence="1 16">
        <text>(R)-pantothenate + ATP = (R)-4'-phosphopantothenate + ADP + H(+)</text>
        <dbReference type="Rhea" id="RHEA:16373"/>
        <dbReference type="ChEBI" id="CHEBI:10986"/>
        <dbReference type="ChEBI" id="CHEBI:15378"/>
        <dbReference type="ChEBI" id="CHEBI:29032"/>
        <dbReference type="ChEBI" id="CHEBI:30616"/>
        <dbReference type="ChEBI" id="CHEBI:456216"/>
        <dbReference type="EC" id="2.7.1.33"/>
    </reaction>
</comment>
<dbReference type="NCBIfam" id="TIGR00671">
    <property type="entry name" value="baf"/>
    <property type="match status" value="1"/>
</dbReference>